<proteinExistence type="predicted"/>
<dbReference type="AlphaFoldDB" id="A0ABD6AGH3"/>
<comment type="caution">
    <text evidence="1">The sequence shown here is derived from an EMBL/GenBank/DDBJ whole genome shotgun (WGS) entry which is preliminary data.</text>
</comment>
<protein>
    <submittedName>
        <fullName evidence="1">Uncharacterized protein</fullName>
    </submittedName>
</protein>
<evidence type="ECO:0000313" key="2">
    <source>
        <dbReference type="Proteomes" id="UP001596547"/>
    </source>
</evidence>
<gene>
    <name evidence="1" type="ORF">ACFQPE_20950</name>
</gene>
<dbReference type="Proteomes" id="UP001596547">
    <property type="component" value="Unassembled WGS sequence"/>
</dbReference>
<dbReference type="EMBL" id="JBHTBF010000005">
    <property type="protein sequence ID" value="MFC7319241.1"/>
    <property type="molecule type" value="Genomic_DNA"/>
</dbReference>
<name>A0ABD6AGH3_9EURY</name>
<sequence>LQLVEEAGHPAALNQTELAEDYGVSQQQISKDFARIARHVHARLVDRDRRAFTVEAVVSRAIRGLLDNEEYRKAAKTAMDYDEWITEFHDLDVLADRLERLEAQQEGQR</sequence>
<reference evidence="1 2" key="1">
    <citation type="journal article" date="2019" name="Int. J. Syst. Evol. Microbiol.">
        <title>The Global Catalogue of Microorganisms (GCM) 10K type strain sequencing project: providing services to taxonomists for standard genome sequencing and annotation.</title>
        <authorList>
            <consortium name="The Broad Institute Genomics Platform"/>
            <consortium name="The Broad Institute Genome Sequencing Center for Infectious Disease"/>
            <person name="Wu L."/>
            <person name="Ma J."/>
        </authorList>
    </citation>
    <scope>NUCLEOTIDE SEQUENCE [LARGE SCALE GENOMIC DNA]</scope>
    <source>
        <strain evidence="1 2">PSR21</strain>
    </source>
</reference>
<accession>A0ABD6AGH3</accession>
<dbReference type="RefSeq" id="WP_379794875.1">
    <property type="nucleotide sequence ID" value="NZ_JBHTBF010000005.1"/>
</dbReference>
<organism evidence="1 2">
    <name type="scientific">Halomarina halobia</name>
    <dbReference type="NCBI Taxonomy" id="3033386"/>
    <lineage>
        <taxon>Archaea</taxon>
        <taxon>Methanobacteriati</taxon>
        <taxon>Methanobacteriota</taxon>
        <taxon>Stenosarchaea group</taxon>
        <taxon>Halobacteria</taxon>
        <taxon>Halobacteriales</taxon>
        <taxon>Natronomonadaceae</taxon>
        <taxon>Halomarina</taxon>
    </lineage>
</organism>
<feature type="non-terminal residue" evidence="1">
    <location>
        <position position="1"/>
    </location>
</feature>
<keyword evidence="2" id="KW-1185">Reference proteome</keyword>
<evidence type="ECO:0000313" key="1">
    <source>
        <dbReference type="EMBL" id="MFC7319241.1"/>
    </source>
</evidence>